<evidence type="ECO:0000256" key="6">
    <source>
        <dbReference type="ARBA" id="ARBA00023002"/>
    </source>
</evidence>
<dbReference type="InterPro" id="IPR020946">
    <property type="entry name" value="Flavin_mOase-like"/>
</dbReference>
<comment type="similarity">
    <text evidence="2">Belongs to the FAD-binding monooxygenase family.</text>
</comment>
<dbReference type="SUPFAM" id="SSF51905">
    <property type="entry name" value="FAD/NAD(P)-binding domain"/>
    <property type="match status" value="3"/>
</dbReference>
<dbReference type="EMBL" id="WOEZ01000044">
    <property type="protein sequence ID" value="NPT54840.1"/>
    <property type="molecule type" value="Genomic_DNA"/>
</dbReference>
<evidence type="ECO:0000256" key="3">
    <source>
        <dbReference type="ARBA" id="ARBA00022630"/>
    </source>
</evidence>
<evidence type="ECO:0000256" key="1">
    <source>
        <dbReference type="ARBA" id="ARBA00001974"/>
    </source>
</evidence>
<dbReference type="GO" id="GO:0004499">
    <property type="term" value="F:N,N-dimethylaniline monooxygenase activity"/>
    <property type="evidence" value="ECO:0007669"/>
    <property type="project" value="InterPro"/>
</dbReference>
<gene>
    <name evidence="8" type="ORF">GNZ13_09515</name>
</gene>
<dbReference type="GO" id="GO:0050660">
    <property type="term" value="F:flavin adenine dinucleotide binding"/>
    <property type="evidence" value="ECO:0007669"/>
    <property type="project" value="InterPro"/>
</dbReference>
<keyword evidence="3" id="KW-0285">Flavoprotein</keyword>
<comment type="cofactor">
    <cofactor evidence="1">
        <name>FAD</name>
        <dbReference type="ChEBI" id="CHEBI:57692"/>
    </cofactor>
</comment>
<evidence type="ECO:0000256" key="5">
    <source>
        <dbReference type="ARBA" id="ARBA00022857"/>
    </source>
</evidence>
<dbReference type="Proteomes" id="UP000655523">
    <property type="component" value="Unassembled WGS sequence"/>
</dbReference>
<dbReference type="InterPro" id="IPR050775">
    <property type="entry name" value="FAD-binding_Monooxygenases"/>
</dbReference>
<keyword evidence="5" id="KW-0521">NADP</keyword>
<keyword evidence="6" id="KW-0560">Oxidoreductase</keyword>
<evidence type="ECO:0000313" key="9">
    <source>
        <dbReference type="Proteomes" id="UP000655523"/>
    </source>
</evidence>
<sequence length="519" mass="58287">MGFSVRGYEKGSDVGGTWYWNRYPGCRLDTESFTYAYFFLNDIVPDWSWSERFAGQEELLRYVRAAADKMDVRKNIQFSTGVVGATYDDARNVWTVQLDDGSAATCTYLVTAVGLLSATRLPEFEGMGAFNGVSFHTSRWPADPDGGVGGARFSYEGKRVGVIGTGATGVQLIPEIAKTAQELFVFQRSPNWCTPLRNSPLSKEEMEEIRGTRKALLAHVKTTPFGFIYSPVDRDGVQDAPEDREAFLEKLYSTPGYGIWLGNYRDIITCRETNDFVSKFVARKIRQRVKDPTVAEKLIPKHPFGSKRIPMETNYYEAYNRKNVHLVDVKEDAIERVTPTGLKTGSAHYDLDMIIYATGFVGVTGAIERIDFKGKQGVRLADVWDVGPVTYLGLQVSGFPNLFTLAGPHNGATFCNVGVCGNLQVEWLCEMLDYLRKRKLNFVEANEDAQEKWTAEIYADFEKTLLTASDDAWWVKVKRHPDGRVTRRALTYIGGGPTYRKICDEIAQSGYPGFKLARM</sequence>
<dbReference type="InterPro" id="IPR036188">
    <property type="entry name" value="FAD/NAD-bd_sf"/>
</dbReference>
<dbReference type="PANTHER" id="PTHR43098:SF3">
    <property type="entry name" value="L-ORNITHINE N(5)-MONOOXYGENASE-RELATED"/>
    <property type="match status" value="1"/>
</dbReference>
<evidence type="ECO:0000256" key="4">
    <source>
        <dbReference type="ARBA" id="ARBA00022827"/>
    </source>
</evidence>
<keyword evidence="9" id="KW-1185">Reference proteome</keyword>
<evidence type="ECO:0000256" key="2">
    <source>
        <dbReference type="ARBA" id="ARBA00010139"/>
    </source>
</evidence>
<dbReference type="Gene3D" id="3.50.50.60">
    <property type="entry name" value="FAD/NAD(P)-binding domain"/>
    <property type="match status" value="2"/>
</dbReference>
<keyword evidence="7 8" id="KW-0503">Monooxygenase</keyword>
<accession>A0A972SKQ3</accession>
<dbReference type="RefSeq" id="WP_172162715.1">
    <property type="nucleotide sequence ID" value="NZ_WOEZ01000044.1"/>
</dbReference>
<evidence type="ECO:0000313" key="8">
    <source>
        <dbReference type="EMBL" id="NPT54840.1"/>
    </source>
</evidence>
<dbReference type="GO" id="GO:0050661">
    <property type="term" value="F:NADP binding"/>
    <property type="evidence" value="ECO:0007669"/>
    <property type="project" value="InterPro"/>
</dbReference>
<dbReference type="Pfam" id="PF00743">
    <property type="entry name" value="FMO-like"/>
    <property type="match status" value="1"/>
</dbReference>
<evidence type="ECO:0000256" key="7">
    <source>
        <dbReference type="ARBA" id="ARBA00023033"/>
    </source>
</evidence>
<keyword evidence="4" id="KW-0274">FAD</keyword>
<reference evidence="8 9" key="1">
    <citation type="submission" date="2019-11" db="EMBL/GenBank/DDBJ databases">
        <title>Metabolism of dissolved organic matter in forest soils.</title>
        <authorList>
            <person name="Cyle K.T."/>
            <person name="Wilhelm R.C."/>
            <person name="Martinez C.E."/>
        </authorList>
    </citation>
    <scope>NUCLEOTIDE SEQUENCE [LARGE SCALE GENOMIC DNA]</scope>
    <source>
        <strain evidence="8 9">5N</strain>
    </source>
</reference>
<protein>
    <submittedName>
        <fullName evidence="8">Cyclohexanone monooxygenase</fullName>
    </submittedName>
</protein>
<comment type="caution">
    <text evidence="8">The sequence shown here is derived from an EMBL/GenBank/DDBJ whole genome shotgun (WGS) entry which is preliminary data.</text>
</comment>
<name>A0A972SKQ3_9BURK</name>
<dbReference type="AlphaFoldDB" id="A0A972SKQ3"/>
<proteinExistence type="inferred from homology"/>
<organism evidence="8 9">
    <name type="scientific">Paraburkholderia elongata</name>
    <dbReference type="NCBI Taxonomy" id="2675747"/>
    <lineage>
        <taxon>Bacteria</taxon>
        <taxon>Pseudomonadati</taxon>
        <taxon>Pseudomonadota</taxon>
        <taxon>Betaproteobacteria</taxon>
        <taxon>Burkholderiales</taxon>
        <taxon>Burkholderiaceae</taxon>
        <taxon>Paraburkholderia</taxon>
    </lineage>
</organism>
<dbReference type="PANTHER" id="PTHR43098">
    <property type="entry name" value="L-ORNITHINE N(5)-MONOOXYGENASE-RELATED"/>
    <property type="match status" value="1"/>
</dbReference>